<dbReference type="Proteomes" id="UP000008955">
    <property type="component" value="Chromosome"/>
</dbReference>
<dbReference type="PATRIC" id="fig|657314.3.peg.3184"/>
<protein>
    <submittedName>
        <fullName evidence="4">Amidases related to nicotinamidase</fullName>
        <ecNumber evidence="4">3.-.-.-</ecNumber>
    </submittedName>
</protein>
<dbReference type="Gene3D" id="3.40.50.850">
    <property type="entry name" value="Isochorismatase-like"/>
    <property type="match status" value="1"/>
</dbReference>
<dbReference type="AlphaFoldDB" id="D4LUN6"/>
<dbReference type="PANTHER" id="PTHR43540">
    <property type="entry name" value="PEROXYUREIDOACRYLATE/UREIDOACRYLATE AMIDOHYDROLASE-RELATED"/>
    <property type="match status" value="1"/>
</dbReference>
<evidence type="ECO:0000256" key="2">
    <source>
        <dbReference type="ARBA" id="ARBA00022801"/>
    </source>
</evidence>
<keyword evidence="2 4" id="KW-0378">Hydrolase</keyword>
<dbReference type="CDD" id="cd00431">
    <property type="entry name" value="cysteine_hydrolases"/>
    <property type="match status" value="1"/>
</dbReference>
<dbReference type="GO" id="GO:0016787">
    <property type="term" value="F:hydrolase activity"/>
    <property type="evidence" value="ECO:0007669"/>
    <property type="project" value="UniProtKB-KW"/>
</dbReference>
<organism evidence="4 5">
    <name type="scientific">Blautia obeum A2-162</name>
    <dbReference type="NCBI Taxonomy" id="657314"/>
    <lineage>
        <taxon>Bacteria</taxon>
        <taxon>Bacillati</taxon>
        <taxon>Bacillota</taxon>
        <taxon>Clostridia</taxon>
        <taxon>Lachnospirales</taxon>
        <taxon>Lachnospiraceae</taxon>
        <taxon>Blautia</taxon>
    </lineage>
</organism>
<dbReference type="KEGG" id="rob:CK5_32920"/>
<evidence type="ECO:0000313" key="4">
    <source>
        <dbReference type="EMBL" id="CBL24494.1"/>
    </source>
</evidence>
<reference evidence="4 5" key="1">
    <citation type="submission" date="2010-03" db="EMBL/GenBank/DDBJ databases">
        <title>The genome sequence of Ruminococcus obeum A2-162.</title>
        <authorList>
            <consortium name="metaHIT consortium -- http://www.metahit.eu/"/>
            <person name="Pajon A."/>
            <person name="Turner K."/>
            <person name="Parkhill J."/>
            <person name="Duncan S."/>
            <person name="Flint H."/>
        </authorList>
    </citation>
    <scope>NUCLEOTIDE SEQUENCE [LARGE SCALE GENOMIC DNA]</scope>
    <source>
        <strain evidence="4 5">A2-162</strain>
    </source>
</reference>
<dbReference type="PANTHER" id="PTHR43540:SF16">
    <property type="entry name" value="ISOCHORISMATASE-LIKE DOMAIN-CONTAINING PROTEIN"/>
    <property type="match status" value="1"/>
</dbReference>
<dbReference type="Pfam" id="PF00857">
    <property type="entry name" value="Isochorismatase"/>
    <property type="match status" value="1"/>
</dbReference>
<accession>D4LUN6</accession>
<gene>
    <name evidence="4" type="ORF">CK5_32920</name>
</gene>
<reference evidence="4 5" key="2">
    <citation type="submission" date="2010-03" db="EMBL/GenBank/DDBJ databases">
        <authorList>
            <person name="Pajon A."/>
        </authorList>
    </citation>
    <scope>NUCLEOTIDE SEQUENCE [LARGE SCALE GENOMIC DNA]</scope>
    <source>
        <strain evidence="4 5">A2-162</strain>
    </source>
</reference>
<dbReference type="SUPFAM" id="SSF52499">
    <property type="entry name" value="Isochorismatase-like hydrolases"/>
    <property type="match status" value="1"/>
</dbReference>
<evidence type="ECO:0000313" key="5">
    <source>
        <dbReference type="Proteomes" id="UP000008955"/>
    </source>
</evidence>
<dbReference type="InterPro" id="IPR000868">
    <property type="entry name" value="Isochorismatase-like_dom"/>
</dbReference>
<name>D4LUN6_9FIRM</name>
<evidence type="ECO:0000256" key="1">
    <source>
        <dbReference type="ARBA" id="ARBA00006336"/>
    </source>
</evidence>
<feature type="domain" description="Isochorismatase-like" evidence="3">
    <location>
        <begin position="11"/>
        <end position="196"/>
    </location>
</feature>
<dbReference type="EMBL" id="FP929054">
    <property type="protein sequence ID" value="CBL24494.1"/>
    <property type="molecule type" value="Genomic_DNA"/>
</dbReference>
<dbReference type="InterPro" id="IPR050272">
    <property type="entry name" value="Isochorismatase-like_hydrls"/>
</dbReference>
<evidence type="ECO:0000259" key="3">
    <source>
        <dbReference type="Pfam" id="PF00857"/>
    </source>
</evidence>
<dbReference type="RefSeq" id="WP_015543246.1">
    <property type="nucleotide sequence ID" value="NC_021022.1"/>
</dbReference>
<proteinExistence type="inferred from homology"/>
<dbReference type="EC" id="3.-.-.-" evidence="4"/>
<sequence length="202" mass="22647">MLSRGEAAKRAVIVMHYQNDIVDANGLYNHAGVYAQVEKNNTMETVKNMLEEARAAGIQVIYINNIFSKGYPELGQNNLPICEASRETNSFVEGSWGVENPEIIKPHEEDIIITNTNTSAFSYTTLDQVLRAKGIDKLYLAGVATNFVVDSTARYGSELGYHIYIIEDCCESFTDEMHEFAIDKILPKFAVITNSKEMKAEY</sequence>
<dbReference type="HOGENOM" id="CLU_068979_8_2_9"/>
<comment type="similarity">
    <text evidence="1">Belongs to the isochorismatase family.</text>
</comment>
<keyword evidence="5" id="KW-1185">Reference proteome</keyword>
<dbReference type="InterPro" id="IPR036380">
    <property type="entry name" value="Isochorismatase-like_sf"/>
</dbReference>